<dbReference type="AlphaFoldDB" id="A0A317KV43"/>
<name>A0A317KV43_9BACI</name>
<comment type="caution">
    <text evidence="2">The sequence shown here is derived from an EMBL/GenBank/DDBJ whole genome shotgun (WGS) entry which is preliminary data.</text>
</comment>
<proteinExistence type="predicted"/>
<keyword evidence="2" id="KW-0808">Transferase</keyword>
<dbReference type="Proteomes" id="UP000245624">
    <property type="component" value="Unassembled WGS sequence"/>
</dbReference>
<gene>
    <name evidence="2" type="ORF">DLJ74_16490</name>
</gene>
<sequence length="389" mass="45003">MKVLHICLAAFYIDNFSYQENLLPKYHKKNGLKVEIIASLESFDANGNRIKLNKECEYINEHGIKVKRLNYKGTKIARKLRIYKGTYEAICEADPNIIFIHGCQFMDIKEVVRYVKSKPNIKIYVDNHADFSNSATNYFSRTFLHGFIWKKCAQLIEPYTKKFYGVLPARVDFLKDVYKLPKEKVDLLLMGADDEKVKLANDTTLKNNLREKYRINKDDFLIVTGGKIDNAKKQTFLLMKAVQKLNNPKVKLLVFGSVIEELQSELNSLTDNEKIIFIGWLDSDETYKHFAIADLVVFPGRHSVFWEQVAGIGVPMLVKYWEGTTHINIGGNCEFLYEDTTSELLNKLNELVSQPEKIEYMKNIARELGDNEFSYNMIAKKSVQYLGMH</sequence>
<dbReference type="SUPFAM" id="SSF53756">
    <property type="entry name" value="UDP-Glycosyltransferase/glycogen phosphorylase"/>
    <property type="match status" value="1"/>
</dbReference>
<dbReference type="PANTHER" id="PTHR45947">
    <property type="entry name" value="SULFOQUINOVOSYL TRANSFERASE SQD2"/>
    <property type="match status" value="1"/>
</dbReference>
<dbReference type="InterPro" id="IPR001296">
    <property type="entry name" value="Glyco_trans_1"/>
</dbReference>
<accession>A0A317KV43</accession>
<dbReference type="RefSeq" id="WP_109985272.1">
    <property type="nucleotide sequence ID" value="NZ_QGTD01000018.1"/>
</dbReference>
<evidence type="ECO:0000313" key="3">
    <source>
        <dbReference type="Proteomes" id="UP000245624"/>
    </source>
</evidence>
<dbReference type="InterPro" id="IPR050194">
    <property type="entry name" value="Glycosyltransferase_grp1"/>
</dbReference>
<dbReference type="Pfam" id="PF00534">
    <property type="entry name" value="Glycos_transf_1"/>
    <property type="match status" value="1"/>
</dbReference>
<protein>
    <submittedName>
        <fullName evidence="2">Glycosyl transferase family 1</fullName>
    </submittedName>
</protein>
<evidence type="ECO:0000313" key="2">
    <source>
        <dbReference type="EMBL" id="PWU67173.1"/>
    </source>
</evidence>
<reference evidence="2 3" key="1">
    <citation type="submission" date="2018-05" db="EMBL/GenBank/DDBJ databases">
        <title>Genomic analysis of Gracilibacillus dipsosauri DD1 reveals novel features of a salt-tolerant amylase.</title>
        <authorList>
            <person name="Deutch C.E."/>
            <person name="Yang S."/>
        </authorList>
    </citation>
    <scope>NUCLEOTIDE SEQUENCE [LARGE SCALE GENOMIC DNA]</scope>
    <source>
        <strain evidence="2 3">DD1</strain>
    </source>
</reference>
<feature type="domain" description="Glycosyl transferase family 1" evidence="1">
    <location>
        <begin position="207"/>
        <end position="367"/>
    </location>
</feature>
<dbReference type="PANTHER" id="PTHR45947:SF3">
    <property type="entry name" value="SULFOQUINOVOSYL TRANSFERASE SQD2"/>
    <property type="match status" value="1"/>
</dbReference>
<organism evidence="2 3">
    <name type="scientific">Gracilibacillus dipsosauri</name>
    <dbReference type="NCBI Taxonomy" id="178340"/>
    <lineage>
        <taxon>Bacteria</taxon>
        <taxon>Bacillati</taxon>
        <taxon>Bacillota</taxon>
        <taxon>Bacilli</taxon>
        <taxon>Bacillales</taxon>
        <taxon>Bacillaceae</taxon>
        <taxon>Gracilibacillus</taxon>
    </lineage>
</organism>
<dbReference type="GO" id="GO:0016757">
    <property type="term" value="F:glycosyltransferase activity"/>
    <property type="evidence" value="ECO:0007669"/>
    <property type="project" value="InterPro"/>
</dbReference>
<keyword evidence="3" id="KW-1185">Reference proteome</keyword>
<dbReference type="OrthoDB" id="9816424at2"/>
<dbReference type="Gene3D" id="3.40.50.2000">
    <property type="entry name" value="Glycogen Phosphorylase B"/>
    <property type="match status" value="2"/>
</dbReference>
<evidence type="ECO:0000259" key="1">
    <source>
        <dbReference type="Pfam" id="PF00534"/>
    </source>
</evidence>
<dbReference type="CDD" id="cd03801">
    <property type="entry name" value="GT4_PimA-like"/>
    <property type="match status" value="1"/>
</dbReference>
<dbReference type="EMBL" id="QGTD01000018">
    <property type="protein sequence ID" value="PWU67173.1"/>
    <property type="molecule type" value="Genomic_DNA"/>
</dbReference>